<gene>
    <name evidence="13" type="ORF">AOC36_07265</name>
</gene>
<dbReference type="InterPro" id="IPR001367">
    <property type="entry name" value="Fe_dep_repressor"/>
</dbReference>
<dbReference type="RefSeq" id="WP_067632903.1">
    <property type="nucleotide sequence ID" value="NZ_CP013213.1"/>
</dbReference>
<evidence type="ECO:0000259" key="12">
    <source>
        <dbReference type="PROSITE" id="PS50944"/>
    </source>
</evidence>
<dbReference type="InterPro" id="IPR038157">
    <property type="entry name" value="FeoA_core_dom"/>
</dbReference>
<dbReference type="PROSITE" id="PS50944">
    <property type="entry name" value="HTH_DTXR"/>
    <property type="match status" value="1"/>
</dbReference>
<dbReference type="OrthoDB" id="9791355at2"/>
<dbReference type="Gene3D" id="1.10.60.10">
    <property type="entry name" value="Iron dependent repressor, metal binding and dimerisation domain"/>
    <property type="match status" value="1"/>
</dbReference>
<evidence type="ECO:0000313" key="14">
    <source>
        <dbReference type="Proteomes" id="UP000063781"/>
    </source>
</evidence>
<dbReference type="GO" id="GO:0003700">
    <property type="term" value="F:DNA-binding transcription factor activity"/>
    <property type="evidence" value="ECO:0007669"/>
    <property type="project" value="InterPro"/>
</dbReference>
<evidence type="ECO:0000256" key="6">
    <source>
        <dbReference type="ARBA" id="ARBA00023015"/>
    </source>
</evidence>
<dbReference type="InterPro" id="IPR036421">
    <property type="entry name" value="Fe_dep_repressor_sf"/>
</dbReference>
<evidence type="ECO:0000256" key="3">
    <source>
        <dbReference type="ARBA" id="ARBA00011738"/>
    </source>
</evidence>
<dbReference type="Proteomes" id="UP000063781">
    <property type="component" value="Chromosome"/>
</dbReference>
<dbReference type="Pfam" id="PF01325">
    <property type="entry name" value="Fe_dep_repress"/>
    <property type="match status" value="1"/>
</dbReference>
<dbReference type="GO" id="GO:0005737">
    <property type="term" value="C:cytoplasm"/>
    <property type="evidence" value="ECO:0007669"/>
    <property type="project" value="UniProtKB-SubCell"/>
</dbReference>
<evidence type="ECO:0000256" key="5">
    <source>
        <dbReference type="ARBA" id="ARBA00022491"/>
    </source>
</evidence>
<evidence type="ECO:0000256" key="11">
    <source>
        <dbReference type="ARBA" id="ARBA00032593"/>
    </source>
</evidence>
<evidence type="ECO:0000256" key="9">
    <source>
        <dbReference type="ARBA" id="ARBA00023163"/>
    </source>
</evidence>
<evidence type="ECO:0000313" key="13">
    <source>
        <dbReference type="EMBL" id="AMC93788.1"/>
    </source>
</evidence>
<keyword evidence="9" id="KW-0804">Transcription</keyword>
<feature type="domain" description="HTH dtxR-type" evidence="12">
    <location>
        <begin position="1"/>
        <end position="64"/>
    </location>
</feature>
<accession>A0A0X8H0G0</accession>
<dbReference type="SMART" id="SM00529">
    <property type="entry name" value="HTH_DTXR"/>
    <property type="match status" value="1"/>
</dbReference>
<evidence type="ECO:0000256" key="10">
    <source>
        <dbReference type="ARBA" id="ARBA00023211"/>
    </source>
</evidence>
<dbReference type="SUPFAM" id="SSF46785">
    <property type="entry name" value="Winged helix' DNA-binding domain"/>
    <property type="match status" value="1"/>
</dbReference>
<dbReference type="STRING" id="1514105.AOC36_07265"/>
<dbReference type="InterPro" id="IPR022689">
    <property type="entry name" value="Iron_dep_repressor"/>
</dbReference>
<dbReference type="AlphaFoldDB" id="A0A0X8H0G0"/>
<keyword evidence="7" id="KW-0238">DNA-binding</keyword>
<dbReference type="Pfam" id="PF02742">
    <property type="entry name" value="Fe_dep_repr_C"/>
    <property type="match status" value="1"/>
</dbReference>
<evidence type="ECO:0000256" key="1">
    <source>
        <dbReference type="ARBA" id="ARBA00004496"/>
    </source>
</evidence>
<dbReference type="PANTHER" id="PTHR33238:SF11">
    <property type="entry name" value="TRANSCRIPTIONAL REGULATOR MNTR"/>
    <property type="match status" value="1"/>
</dbReference>
<evidence type="ECO:0000256" key="2">
    <source>
        <dbReference type="ARBA" id="ARBA00007871"/>
    </source>
</evidence>
<proteinExistence type="inferred from homology"/>
<evidence type="ECO:0000256" key="4">
    <source>
        <dbReference type="ARBA" id="ARBA00022490"/>
    </source>
</evidence>
<dbReference type="InterPro" id="IPR050536">
    <property type="entry name" value="DtxR_MntR_Metal-Reg"/>
</dbReference>
<keyword evidence="5" id="KW-0678">Repressor</keyword>
<dbReference type="Gene3D" id="1.10.10.10">
    <property type="entry name" value="Winged helix-like DNA-binding domain superfamily/Winged helix DNA-binding domain"/>
    <property type="match status" value="1"/>
</dbReference>
<dbReference type="GO" id="GO:0046914">
    <property type="term" value="F:transition metal ion binding"/>
    <property type="evidence" value="ECO:0007669"/>
    <property type="project" value="InterPro"/>
</dbReference>
<dbReference type="KEGG" id="erl:AOC36_07265"/>
<name>A0A0X8H0G0_9FIRM</name>
<reference evidence="13 14" key="1">
    <citation type="submission" date="2015-10" db="EMBL/GenBank/DDBJ databases">
        <title>Erysipelothrix larvae sp. LV19 isolated from the larval gut of the rhinoceros beetle, Trypoxylus dichotomus.</title>
        <authorList>
            <person name="Lim S."/>
            <person name="Kim B.-C."/>
        </authorList>
    </citation>
    <scope>NUCLEOTIDE SEQUENCE [LARGE SCALE GENOMIC DNA]</scope>
    <source>
        <strain evidence="13 14">LV19</strain>
    </source>
</reference>
<comment type="subunit">
    <text evidence="3">Homodimer.</text>
</comment>
<dbReference type="Gene3D" id="2.30.30.90">
    <property type="match status" value="1"/>
</dbReference>
<dbReference type="PANTHER" id="PTHR33238">
    <property type="entry name" value="IRON (METAL) DEPENDENT REPRESSOR, DTXR FAMILY"/>
    <property type="match status" value="1"/>
</dbReference>
<keyword evidence="14" id="KW-1185">Reference proteome</keyword>
<comment type="similarity">
    <text evidence="2">Belongs to the DtxR/MntR family.</text>
</comment>
<dbReference type="InterPro" id="IPR036388">
    <property type="entry name" value="WH-like_DNA-bd_sf"/>
</dbReference>
<evidence type="ECO:0000256" key="8">
    <source>
        <dbReference type="ARBA" id="ARBA00023159"/>
    </source>
</evidence>
<dbReference type="InterPro" id="IPR022687">
    <property type="entry name" value="HTH_DTXR"/>
</dbReference>
<evidence type="ECO:0000256" key="7">
    <source>
        <dbReference type="ARBA" id="ARBA00023125"/>
    </source>
</evidence>
<dbReference type="Pfam" id="PF04023">
    <property type="entry name" value="FeoA"/>
    <property type="match status" value="1"/>
</dbReference>
<comment type="subcellular location">
    <subcellularLocation>
        <location evidence="1">Cytoplasm</location>
    </subcellularLocation>
</comment>
<keyword evidence="8" id="KW-0010">Activator</keyword>
<keyword evidence="4" id="KW-0963">Cytoplasm</keyword>
<organism evidence="13 14">
    <name type="scientific">Erysipelothrix larvae</name>
    <dbReference type="NCBI Taxonomy" id="1514105"/>
    <lineage>
        <taxon>Bacteria</taxon>
        <taxon>Bacillati</taxon>
        <taxon>Bacillota</taxon>
        <taxon>Erysipelotrichia</taxon>
        <taxon>Erysipelotrichales</taxon>
        <taxon>Erysipelotrichaceae</taxon>
        <taxon>Erysipelothrix</taxon>
    </lineage>
</organism>
<dbReference type="SUPFAM" id="SSF47979">
    <property type="entry name" value="Iron-dependent repressor protein, dimerization domain"/>
    <property type="match status" value="1"/>
</dbReference>
<protein>
    <recommendedName>
        <fullName evidence="11">Manganese transport regulator</fullName>
    </recommendedName>
</protein>
<dbReference type="InterPro" id="IPR007167">
    <property type="entry name" value="Fe-transptr_FeoA-like"/>
</dbReference>
<dbReference type="InterPro" id="IPR036390">
    <property type="entry name" value="WH_DNA-bd_sf"/>
</dbReference>
<dbReference type="EMBL" id="CP013213">
    <property type="protein sequence ID" value="AMC93788.1"/>
    <property type="molecule type" value="Genomic_DNA"/>
</dbReference>
<dbReference type="GO" id="GO:0003677">
    <property type="term" value="F:DNA binding"/>
    <property type="evidence" value="ECO:0007669"/>
    <property type="project" value="UniProtKB-KW"/>
</dbReference>
<sequence>MKPSSGREDYLKIIFEFNGYDSYVSNKRIAQELNVSAPSVSDMLHKLEKEGMVDYVAYKGAMLTKKGRDIAIDVLRKHRLSESFLYSVLGYSLEEVDRDAELLEHIESDKFFDRLEQFLDYPANCPHGGIIPNTTHYRETQNKTLLDYEEHASVVIKRITDNQNVIHHLHESNLNIGDEITIDKFDQINGIIFFRKGNEQKYINFNLALMIFVEAHEKSTIQGGQ</sequence>
<keyword evidence="6" id="KW-0805">Transcription regulation</keyword>
<keyword evidence="10" id="KW-0464">Manganese</keyword>
<dbReference type="GO" id="GO:0046983">
    <property type="term" value="F:protein dimerization activity"/>
    <property type="evidence" value="ECO:0007669"/>
    <property type="project" value="InterPro"/>
</dbReference>